<dbReference type="InterPro" id="IPR037519">
    <property type="entry name" value="LITAF_fam"/>
</dbReference>
<dbReference type="InterPro" id="IPR006629">
    <property type="entry name" value="LITAF"/>
</dbReference>
<dbReference type="GO" id="GO:0098574">
    <property type="term" value="C:cytoplasmic side of lysosomal membrane"/>
    <property type="evidence" value="ECO:0007669"/>
    <property type="project" value="TreeGrafter"/>
</dbReference>
<dbReference type="Proteomes" id="UP000693946">
    <property type="component" value="Linkage Group LG6"/>
</dbReference>
<accession>A0AAV6QBH9</accession>
<dbReference type="EMBL" id="JAGKHQ010000018">
    <property type="protein sequence ID" value="KAG7486746.1"/>
    <property type="molecule type" value="Genomic_DNA"/>
</dbReference>
<keyword evidence="7 9" id="KW-0472">Membrane</keyword>
<comment type="caution">
    <text evidence="11">The sequence shown here is derived from an EMBL/GenBank/DDBJ whole genome shotgun (WGS) entry which is preliminary data.</text>
</comment>
<dbReference type="EMBL" id="JAGKHQ010000018">
    <property type="protein sequence ID" value="KAG7486747.1"/>
    <property type="molecule type" value="Genomic_DNA"/>
</dbReference>
<evidence type="ECO:0000313" key="11">
    <source>
        <dbReference type="EMBL" id="KAG7486747.1"/>
    </source>
</evidence>
<reference evidence="11 12" key="1">
    <citation type="journal article" date="2021" name="Sci. Rep.">
        <title>Chromosome anchoring in Senegalese sole (Solea senegalensis) reveals sex-associated markers and genome rearrangements in flatfish.</title>
        <authorList>
            <person name="Guerrero-Cozar I."/>
            <person name="Gomez-Garrido J."/>
            <person name="Berbel C."/>
            <person name="Martinez-Blanch J.F."/>
            <person name="Alioto T."/>
            <person name="Claros M.G."/>
            <person name="Gagnaire P.A."/>
            <person name="Manchado M."/>
        </authorList>
    </citation>
    <scope>NUCLEOTIDE SEQUENCE [LARGE SCALE GENOMIC DNA]</scope>
    <source>
        <strain evidence="11">Sse05_10M</strain>
    </source>
</reference>
<evidence type="ECO:0000256" key="5">
    <source>
        <dbReference type="ARBA" id="ARBA00022723"/>
    </source>
</evidence>
<comment type="subcellular location">
    <subcellularLocation>
        <location evidence="1">Endosome membrane</location>
        <topology evidence="1">Peripheral membrane protein</topology>
        <orientation evidence="1">Cytoplasmic side</orientation>
    </subcellularLocation>
    <subcellularLocation>
        <location evidence="2">Late endosome membrane</location>
    </subcellularLocation>
    <subcellularLocation>
        <location evidence="3">Lysosome membrane</location>
        <topology evidence="3">Peripheral membrane protein</topology>
        <orientation evidence="3">Cytoplasmic side</orientation>
    </subcellularLocation>
</comment>
<gene>
    <name evidence="11" type="ORF">JOB18_037835</name>
</gene>
<dbReference type="SMART" id="SM00714">
    <property type="entry name" value="LITAF"/>
    <property type="match status" value="1"/>
</dbReference>
<reference evidence="11" key="2">
    <citation type="submission" date="2021-03" db="EMBL/GenBank/DDBJ databases">
        <authorList>
            <person name="Guerrero-Cozar I."/>
            <person name="Gomez-Garrido J."/>
            <person name="Berbel C."/>
            <person name="Martinez-Blanch J.F."/>
            <person name="Alioto T."/>
            <person name="Claros M.G."/>
            <person name="Gagnaire P.A."/>
            <person name="Manchado M."/>
        </authorList>
    </citation>
    <scope>NUCLEOTIDE SEQUENCE</scope>
    <source>
        <strain evidence="11">Sse05_10M</strain>
        <tissue evidence="11">Blood</tissue>
    </source>
</reference>
<evidence type="ECO:0000256" key="1">
    <source>
        <dbReference type="ARBA" id="ARBA00004125"/>
    </source>
</evidence>
<dbReference type="Pfam" id="PF10601">
    <property type="entry name" value="zf-LITAF-like"/>
    <property type="match status" value="1"/>
</dbReference>
<evidence type="ECO:0000256" key="3">
    <source>
        <dbReference type="ARBA" id="ARBA00004630"/>
    </source>
</evidence>
<dbReference type="PANTHER" id="PTHR23292:SF45">
    <property type="entry name" value="LIPOPOLYSACCHARIDE-INDUCED TUMOR NECROSIS FACTOR-ALPHA FACTOR HOMOLOG"/>
    <property type="match status" value="1"/>
</dbReference>
<feature type="region of interest" description="Disordered" evidence="8">
    <location>
        <begin position="1"/>
        <end position="43"/>
    </location>
</feature>
<evidence type="ECO:0000256" key="8">
    <source>
        <dbReference type="SAM" id="MobiDB-lite"/>
    </source>
</evidence>
<keyword evidence="9" id="KW-1133">Transmembrane helix</keyword>
<feature type="transmembrane region" description="Helical" evidence="9">
    <location>
        <begin position="139"/>
        <end position="164"/>
    </location>
</feature>
<evidence type="ECO:0000256" key="2">
    <source>
        <dbReference type="ARBA" id="ARBA00004414"/>
    </source>
</evidence>
<sequence length="186" mass="20100">MEPPSYEEANLHPSALRTGGFSSPPPPSYYASLSSPSTPPPTYVEAVTTQPDPFPVLSVHSVPTTQTSPPQNAGNIIHPVTQVGAGRRHHTHQTQPAVVVIQPPPVPISVTYLRDIPGLVRCPHCHHTVTTQVTYLPGKAAWCMCVLLSVMGLVCGFCLIPLLVRGMQDAYHSCPQCGNNLHVYKR</sequence>
<dbReference type="GO" id="GO:0098560">
    <property type="term" value="C:cytoplasmic side of late endosome membrane"/>
    <property type="evidence" value="ECO:0007669"/>
    <property type="project" value="TreeGrafter"/>
</dbReference>
<dbReference type="PROSITE" id="PS51837">
    <property type="entry name" value="LITAF"/>
    <property type="match status" value="1"/>
</dbReference>
<dbReference type="PANTHER" id="PTHR23292">
    <property type="entry name" value="LIPOPOLYSACCHARIDE-INDUCED TUMOR NECROSIS FACTOR-ALPHA FACTOR"/>
    <property type="match status" value="1"/>
</dbReference>
<dbReference type="EMBL" id="JAGKHQ010000018">
    <property type="protein sequence ID" value="KAG7486745.1"/>
    <property type="molecule type" value="Genomic_DNA"/>
</dbReference>
<dbReference type="AlphaFoldDB" id="A0AAV6QBH9"/>
<comment type="similarity">
    <text evidence="4">Belongs to the CDIP1/LITAF family.</text>
</comment>
<evidence type="ECO:0000256" key="7">
    <source>
        <dbReference type="ARBA" id="ARBA00023136"/>
    </source>
</evidence>
<keyword evidence="5" id="KW-0479">Metal-binding</keyword>
<evidence type="ECO:0000313" key="12">
    <source>
        <dbReference type="Proteomes" id="UP000693946"/>
    </source>
</evidence>
<name>A0AAV6QBH9_SOLSE</name>
<keyword evidence="6" id="KW-0862">Zinc</keyword>
<organism evidence="11 12">
    <name type="scientific">Solea senegalensis</name>
    <name type="common">Senegalese sole</name>
    <dbReference type="NCBI Taxonomy" id="28829"/>
    <lineage>
        <taxon>Eukaryota</taxon>
        <taxon>Metazoa</taxon>
        <taxon>Chordata</taxon>
        <taxon>Craniata</taxon>
        <taxon>Vertebrata</taxon>
        <taxon>Euteleostomi</taxon>
        <taxon>Actinopterygii</taxon>
        <taxon>Neopterygii</taxon>
        <taxon>Teleostei</taxon>
        <taxon>Neoteleostei</taxon>
        <taxon>Acanthomorphata</taxon>
        <taxon>Carangaria</taxon>
        <taxon>Pleuronectiformes</taxon>
        <taxon>Pleuronectoidei</taxon>
        <taxon>Soleidae</taxon>
        <taxon>Solea</taxon>
    </lineage>
</organism>
<feature type="domain" description="LITAF" evidence="10">
    <location>
        <begin position="102"/>
        <end position="186"/>
    </location>
</feature>
<dbReference type="GO" id="GO:0005634">
    <property type="term" value="C:nucleus"/>
    <property type="evidence" value="ECO:0007669"/>
    <property type="project" value="TreeGrafter"/>
</dbReference>
<protein>
    <recommendedName>
        <fullName evidence="10">LITAF domain-containing protein</fullName>
    </recommendedName>
</protein>
<evidence type="ECO:0000256" key="9">
    <source>
        <dbReference type="SAM" id="Phobius"/>
    </source>
</evidence>
<evidence type="ECO:0000259" key="10">
    <source>
        <dbReference type="PROSITE" id="PS51837"/>
    </source>
</evidence>
<keyword evidence="12" id="KW-1185">Reference proteome</keyword>
<evidence type="ECO:0000256" key="4">
    <source>
        <dbReference type="ARBA" id="ARBA00005975"/>
    </source>
</evidence>
<dbReference type="GO" id="GO:0008270">
    <property type="term" value="F:zinc ion binding"/>
    <property type="evidence" value="ECO:0007669"/>
    <property type="project" value="TreeGrafter"/>
</dbReference>
<keyword evidence="9" id="KW-0812">Transmembrane</keyword>
<evidence type="ECO:0000256" key="6">
    <source>
        <dbReference type="ARBA" id="ARBA00022833"/>
    </source>
</evidence>
<proteinExistence type="inferred from homology"/>